<organism evidence="1 2">
    <name type="scientific">Giardia intestinalis</name>
    <name type="common">Giardia lamblia</name>
    <dbReference type="NCBI Taxonomy" id="5741"/>
    <lineage>
        <taxon>Eukaryota</taxon>
        <taxon>Metamonada</taxon>
        <taxon>Diplomonadida</taxon>
        <taxon>Hexamitidae</taxon>
        <taxon>Giardiinae</taxon>
        <taxon>Giardia</taxon>
    </lineage>
</organism>
<dbReference type="EMBL" id="AHGT01000014">
    <property type="protein sequence ID" value="ESU38298.1"/>
    <property type="molecule type" value="Genomic_DNA"/>
</dbReference>
<reference evidence="1 2" key="2">
    <citation type="journal article" date="2013" name="Genome Biol. Evol.">
        <title>Genome sequencing of Giardia lamblia genotypes A2 and B isolates (DH and GS) and comparative analysis with the genomes of genotypes A1 and E (WB and Pig).</title>
        <authorList>
            <person name="Adam R.D."/>
            <person name="Dahlstrom E.W."/>
            <person name="Martens C.A."/>
            <person name="Bruno D.P."/>
            <person name="Barbian K.D."/>
            <person name="Ricklefs S.M."/>
            <person name="Hernandez M.M."/>
            <person name="Narla N.P."/>
            <person name="Patel R.B."/>
            <person name="Porcella S.F."/>
            <person name="Nash T.E."/>
        </authorList>
    </citation>
    <scope>NUCLEOTIDE SEQUENCE [LARGE SCALE GENOMIC DNA]</scope>
    <source>
        <strain evidence="1 2">DH</strain>
    </source>
</reference>
<evidence type="ECO:0000313" key="2">
    <source>
        <dbReference type="Proteomes" id="UP000018320"/>
    </source>
</evidence>
<gene>
    <name evidence="1" type="ORF">DHA2_150579</name>
</gene>
<dbReference type="AlphaFoldDB" id="V6TH67"/>
<comment type="caution">
    <text evidence="1">The sequence shown here is derived from an EMBL/GenBank/DDBJ whole genome shotgun (WGS) entry which is preliminary data.</text>
</comment>
<name>V6TH67_GIAIN</name>
<evidence type="ECO:0000313" key="1">
    <source>
        <dbReference type="EMBL" id="ESU38298.1"/>
    </source>
</evidence>
<accession>V6TH67</accession>
<reference evidence="2" key="1">
    <citation type="submission" date="2012-02" db="EMBL/GenBank/DDBJ databases">
        <title>Genome sequencing of Giardia lamblia Genotypes A2 and B isolates (DH and GS) and comparative analysis with the genomes of Genotypes A1 and E (WB and Pig).</title>
        <authorList>
            <person name="Adam R."/>
            <person name="Dahlstrom E."/>
            <person name="Martens C."/>
            <person name="Bruno D."/>
            <person name="Barbian K."/>
            <person name="Porcella S.F."/>
            <person name="Nash T."/>
        </authorList>
    </citation>
    <scope>NUCLEOTIDE SEQUENCE</scope>
    <source>
        <strain evidence="2">DH</strain>
    </source>
</reference>
<protein>
    <submittedName>
        <fullName evidence="1">Uncharacterized protein</fullName>
    </submittedName>
</protein>
<sequence>MNATRVLNGSTSQETQGWCWSEQICLLYALSAGLSDLVAGGGKQGETLERLIGLALGEILYVLMSTELTDTYHLCVLTEVYLIGDLEVKLPRLHSSNATTHYTCHAPFKFTPYLLLH</sequence>
<dbReference type="Proteomes" id="UP000018320">
    <property type="component" value="Unassembled WGS sequence"/>
</dbReference>
<proteinExistence type="predicted"/>
<dbReference type="VEuPathDB" id="GiardiaDB:DHA2_150579"/>